<accession>A0AA47NZ17</accession>
<organism evidence="2 3">
    <name type="scientific">Merluccius polli</name>
    <name type="common">Benguela hake</name>
    <name type="synonym">Merluccius cadenati</name>
    <dbReference type="NCBI Taxonomy" id="89951"/>
    <lineage>
        <taxon>Eukaryota</taxon>
        <taxon>Metazoa</taxon>
        <taxon>Chordata</taxon>
        <taxon>Craniata</taxon>
        <taxon>Vertebrata</taxon>
        <taxon>Euteleostomi</taxon>
        <taxon>Actinopterygii</taxon>
        <taxon>Neopterygii</taxon>
        <taxon>Teleostei</taxon>
        <taxon>Neoteleostei</taxon>
        <taxon>Acanthomorphata</taxon>
        <taxon>Zeiogadaria</taxon>
        <taxon>Gadariae</taxon>
        <taxon>Gadiformes</taxon>
        <taxon>Gadoidei</taxon>
        <taxon>Merlucciidae</taxon>
        <taxon>Merluccius</taxon>
    </lineage>
</organism>
<proteinExistence type="predicted"/>
<comment type="caution">
    <text evidence="2">The sequence shown here is derived from an EMBL/GenBank/DDBJ whole genome shotgun (WGS) entry which is preliminary data.</text>
</comment>
<feature type="domain" description="C2H2-type" evidence="1">
    <location>
        <begin position="1"/>
        <end position="23"/>
    </location>
</feature>
<dbReference type="Proteomes" id="UP001174136">
    <property type="component" value="Unassembled WGS sequence"/>
</dbReference>
<keyword evidence="3" id="KW-1185">Reference proteome</keyword>
<dbReference type="SMART" id="SM00355">
    <property type="entry name" value="ZnF_C2H2"/>
    <property type="match status" value="2"/>
</dbReference>
<evidence type="ECO:0000313" key="2">
    <source>
        <dbReference type="EMBL" id="KAK0142460.1"/>
    </source>
</evidence>
<protein>
    <recommendedName>
        <fullName evidence="1">C2H2-type domain-containing protein</fullName>
    </recommendedName>
</protein>
<evidence type="ECO:0000259" key="1">
    <source>
        <dbReference type="SMART" id="SM00355"/>
    </source>
</evidence>
<name>A0AA47NZ17_MERPO</name>
<dbReference type="EMBL" id="JAOPHQ010003628">
    <property type="protein sequence ID" value="KAK0142460.1"/>
    <property type="molecule type" value="Genomic_DNA"/>
</dbReference>
<reference evidence="2" key="1">
    <citation type="journal article" date="2023" name="Front. Mar. Sci.">
        <title>A new Merluccius polli reference genome to investigate the effects of global change in West African waters.</title>
        <authorList>
            <person name="Mateo J.L."/>
            <person name="Blanco-Fernandez C."/>
            <person name="Garcia-Vazquez E."/>
            <person name="Machado-Schiaffino G."/>
        </authorList>
    </citation>
    <scope>NUCLEOTIDE SEQUENCE</scope>
    <source>
        <strain evidence="2">C29</strain>
        <tissue evidence="2">Fin</tissue>
    </source>
</reference>
<dbReference type="AlphaFoldDB" id="A0AA47NZ17"/>
<dbReference type="InterPro" id="IPR013087">
    <property type="entry name" value="Znf_C2H2_type"/>
</dbReference>
<evidence type="ECO:0000313" key="3">
    <source>
        <dbReference type="Proteomes" id="UP001174136"/>
    </source>
</evidence>
<gene>
    <name evidence="2" type="ORF">N1851_019612</name>
</gene>
<sequence length="471" mass="53935">MQCKFCSFSADQDDLVRHHQLCHKRRHHWPCVYSDCDFLKHLGNHLKIQETIQCPFLGCEFKTNTYSTFSSHKSRKHKQYTVKDFRTVIQPISAEAGIADESVASTLFQDDSSFVFEEDRVAHLDFEQVEHKVACLFLSMQTVLHVTRSAIQKIVEEIRDIFICSKCLAFRSVAEVLENNISTENNLLQDIVDSVFTSNPFVTKSVKGCLSTDYRRTCYFKKKFSLIEPVEYLYRQGSTNTFIYVPLPLVLESLLRCPDFLGALVFRQEHLAGIYRSFQNGQYFRQSRGNTEGVANPLGTSRNIHKIVAVYWLILNLSATFRGGLTVIQLGALGNSHDVKEFGYAEVLENNISTENNLLQDIVDSVFTSNPFVTKSVKGCLSTDYRRTCYFKKTFSLIEPVEYLYRQGSTNTFIYVPLPLVLESLLRCPDFLGALVFRQEHLAGIYRSFQNGQYFRQSRGNTEGVEISIAL</sequence>
<feature type="domain" description="C2H2-type" evidence="1">
    <location>
        <begin position="52"/>
        <end position="77"/>
    </location>
</feature>